<keyword evidence="1" id="KW-0863">Zinc-finger</keyword>
<sequence>MEIPDSDEEEEELLPDTIQNESPKFKNQHISSPVRFVERILFQLNYISSASSQQHQSHDQQHQQQQNPFSTFSTIQAAQVKPLMLTLHCFFPNELLLALDILDRGLVRRLVRGNQEVYDLKNDTALPSSSLSHRLSLSQLPPMENSCNEPVEDVFLVISASSSASIFTSASARQEGIKGYEVRLSAWNCTCPTFILSAFREEAGSELDLDHNQNDDDDIHRDSVDTDEQGYNNRFGGTLTRGPTRLSPPICKHLLACFLLVRCPRLFGTGEGAEPHRVSAKELAGWCAGWGR</sequence>
<proteinExistence type="predicted"/>
<dbReference type="InterPro" id="IPR007527">
    <property type="entry name" value="Znf_SWIM"/>
</dbReference>
<dbReference type="AlphaFoldDB" id="A0A1E3BRK9"/>
<evidence type="ECO:0000256" key="1">
    <source>
        <dbReference type="PROSITE-ProRule" id="PRU00325"/>
    </source>
</evidence>
<dbReference type="GO" id="GO:0008270">
    <property type="term" value="F:zinc ion binding"/>
    <property type="evidence" value="ECO:0007669"/>
    <property type="project" value="UniProtKB-KW"/>
</dbReference>
<dbReference type="PROSITE" id="PS50966">
    <property type="entry name" value="ZF_SWIM"/>
    <property type="match status" value="1"/>
</dbReference>
<name>A0A1E3BRK9_ASPCR</name>
<keyword evidence="1" id="KW-0479">Metal-binding</keyword>
<evidence type="ECO:0000313" key="5">
    <source>
        <dbReference type="Proteomes" id="UP000094569"/>
    </source>
</evidence>
<evidence type="ECO:0000313" key="4">
    <source>
        <dbReference type="EMBL" id="ODM23612.1"/>
    </source>
</evidence>
<dbReference type="STRING" id="573508.A0A1E3BRK9"/>
<evidence type="ECO:0000256" key="2">
    <source>
        <dbReference type="SAM" id="MobiDB-lite"/>
    </source>
</evidence>
<feature type="region of interest" description="Disordered" evidence="2">
    <location>
        <begin position="1"/>
        <end position="25"/>
    </location>
</feature>
<feature type="domain" description="SWIM-type" evidence="3">
    <location>
        <begin position="180"/>
        <end position="262"/>
    </location>
</feature>
<dbReference type="EMBL" id="JXNT01000001">
    <property type="protein sequence ID" value="ODM23612.1"/>
    <property type="molecule type" value="Genomic_DNA"/>
</dbReference>
<keyword evidence="5" id="KW-1185">Reference proteome</keyword>
<accession>A0A1E3BRK9</accession>
<protein>
    <recommendedName>
        <fullName evidence="3">SWIM-type domain-containing protein</fullName>
    </recommendedName>
</protein>
<keyword evidence="1" id="KW-0862">Zinc</keyword>
<organism evidence="4 5">
    <name type="scientific">Aspergillus cristatus</name>
    <name type="common">Chinese Fuzhuan brick tea-fermentation fungus</name>
    <name type="synonym">Eurotium cristatum</name>
    <dbReference type="NCBI Taxonomy" id="573508"/>
    <lineage>
        <taxon>Eukaryota</taxon>
        <taxon>Fungi</taxon>
        <taxon>Dikarya</taxon>
        <taxon>Ascomycota</taxon>
        <taxon>Pezizomycotina</taxon>
        <taxon>Eurotiomycetes</taxon>
        <taxon>Eurotiomycetidae</taxon>
        <taxon>Eurotiales</taxon>
        <taxon>Aspergillaceae</taxon>
        <taxon>Aspergillus</taxon>
        <taxon>Aspergillus subgen. Aspergillus</taxon>
    </lineage>
</organism>
<dbReference type="VEuPathDB" id="FungiDB:SI65_01201"/>
<feature type="compositionally biased region" description="Basic and acidic residues" evidence="2">
    <location>
        <begin position="208"/>
        <end position="224"/>
    </location>
</feature>
<comment type="caution">
    <text evidence="4">The sequence shown here is derived from an EMBL/GenBank/DDBJ whole genome shotgun (WGS) entry which is preliminary data.</text>
</comment>
<evidence type="ECO:0000259" key="3">
    <source>
        <dbReference type="PROSITE" id="PS50966"/>
    </source>
</evidence>
<feature type="region of interest" description="Disordered" evidence="2">
    <location>
        <begin position="208"/>
        <end position="237"/>
    </location>
</feature>
<reference evidence="4 5" key="1">
    <citation type="journal article" date="2016" name="BMC Genomics">
        <title>Comparative genomic and transcriptomic analyses of the Fuzhuan brick tea-fermentation fungus Aspergillus cristatus.</title>
        <authorList>
            <person name="Ge Y."/>
            <person name="Wang Y."/>
            <person name="Liu Y."/>
            <person name="Tan Y."/>
            <person name="Ren X."/>
            <person name="Zhang X."/>
            <person name="Hyde K.D."/>
            <person name="Liu Y."/>
            <person name="Liu Z."/>
        </authorList>
    </citation>
    <scope>NUCLEOTIDE SEQUENCE [LARGE SCALE GENOMIC DNA]</scope>
    <source>
        <strain evidence="4 5">GZAAS20.1005</strain>
    </source>
</reference>
<feature type="compositionally biased region" description="Acidic residues" evidence="2">
    <location>
        <begin position="1"/>
        <end position="14"/>
    </location>
</feature>
<dbReference type="OrthoDB" id="5413281at2759"/>
<gene>
    <name evidence="4" type="ORF">SI65_01201</name>
</gene>
<dbReference type="Proteomes" id="UP000094569">
    <property type="component" value="Unassembled WGS sequence"/>
</dbReference>